<dbReference type="SMART" id="SM00054">
    <property type="entry name" value="EFh"/>
    <property type="match status" value="2"/>
</dbReference>
<evidence type="ECO:0000259" key="5">
    <source>
        <dbReference type="PROSITE" id="PS50222"/>
    </source>
</evidence>
<keyword evidence="3" id="KW-0106">Calcium</keyword>
<dbReference type="PROSITE" id="PS50222">
    <property type="entry name" value="EF_HAND_2"/>
    <property type="match status" value="2"/>
</dbReference>
<dbReference type="InterPro" id="IPR011992">
    <property type="entry name" value="EF-hand-dom_pair"/>
</dbReference>
<feature type="domain" description="EF-hand" evidence="5">
    <location>
        <begin position="167"/>
        <end position="201"/>
    </location>
</feature>
<keyword evidence="1" id="KW-0479">Metal-binding</keyword>
<dbReference type="AlphaFoldDB" id="A0AAV6Y915"/>
<dbReference type="InterPro" id="IPR018247">
    <property type="entry name" value="EF_Hand_1_Ca_BS"/>
</dbReference>
<keyword evidence="4" id="KW-0472">Membrane</keyword>
<dbReference type="GO" id="GO:0005509">
    <property type="term" value="F:calcium ion binding"/>
    <property type="evidence" value="ECO:0007669"/>
    <property type="project" value="InterPro"/>
</dbReference>
<feature type="domain" description="EF-hand" evidence="5">
    <location>
        <begin position="130"/>
        <end position="165"/>
    </location>
</feature>
<organism evidence="6 7">
    <name type="scientific">Buddleja alternifolia</name>
    <dbReference type="NCBI Taxonomy" id="168488"/>
    <lineage>
        <taxon>Eukaryota</taxon>
        <taxon>Viridiplantae</taxon>
        <taxon>Streptophyta</taxon>
        <taxon>Embryophyta</taxon>
        <taxon>Tracheophyta</taxon>
        <taxon>Spermatophyta</taxon>
        <taxon>Magnoliopsida</taxon>
        <taxon>eudicotyledons</taxon>
        <taxon>Gunneridae</taxon>
        <taxon>Pentapetalae</taxon>
        <taxon>asterids</taxon>
        <taxon>lamiids</taxon>
        <taxon>Lamiales</taxon>
        <taxon>Scrophulariaceae</taxon>
        <taxon>Buddlejeae</taxon>
        <taxon>Buddleja</taxon>
    </lineage>
</organism>
<name>A0AAV6Y915_9LAMI</name>
<dbReference type="InterPro" id="IPR002048">
    <property type="entry name" value="EF_hand_dom"/>
</dbReference>
<comment type="caution">
    <text evidence="6">The sequence shown here is derived from an EMBL/GenBank/DDBJ whole genome shotgun (WGS) entry which is preliminary data.</text>
</comment>
<evidence type="ECO:0000256" key="3">
    <source>
        <dbReference type="ARBA" id="ARBA00022837"/>
    </source>
</evidence>
<dbReference type="InterPro" id="IPR039647">
    <property type="entry name" value="EF_hand_pair_protein_CML-like"/>
</dbReference>
<dbReference type="EMBL" id="WHWC01000002">
    <property type="protein sequence ID" value="KAG8388697.1"/>
    <property type="molecule type" value="Genomic_DNA"/>
</dbReference>
<evidence type="ECO:0000313" key="7">
    <source>
        <dbReference type="Proteomes" id="UP000826271"/>
    </source>
</evidence>
<feature type="transmembrane region" description="Helical" evidence="4">
    <location>
        <begin position="21"/>
        <end position="40"/>
    </location>
</feature>
<evidence type="ECO:0000313" key="6">
    <source>
        <dbReference type="EMBL" id="KAG8388697.1"/>
    </source>
</evidence>
<gene>
    <name evidence="6" type="ORF">BUALT_Bualt02G0152300</name>
</gene>
<keyword evidence="2" id="KW-0677">Repeat</keyword>
<sequence length="201" mass="23124">MDSKMSAAVGLINIGNKAANLVSFLSFILWGILYSCIITFQDFYSCFRGLFRVLSYLLFASWRNPYNHRSDKENISASKLGEFRDENANVVASEDIEIIMEKFGLFCNMNEHKEPFEINNIVNMFDEREASLNEVREAFGVYDENKDGFIDVEELKKVMNSIGLSGFSEQECQRMIMAYDDNGDGRIDFGEFVKLMEDCYC</sequence>
<dbReference type="Gene3D" id="1.10.238.10">
    <property type="entry name" value="EF-hand"/>
    <property type="match status" value="1"/>
</dbReference>
<dbReference type="Proteomes" id="UP000826271">
    <property type="component" value="Unassembled WGS sequence"/>
</dbReference>
<evidence type="ECO:0000256" key="4">
    <source>
        <dbReference type="SAM" id="Phobius"/>
    </source>
</evidence>
<accession>A0AAV6Y915</accession>
<dbReference type="GO" id="GO:0043226">
    <property type="term" value="C:organelle"/>
    <property type="evidence" value="ECO:0007669"/>
    <property type="project" value="UniProtKB-ARBA"/>
</dbReference>
<evidence type="ECO:0000256" key="2">
    <source>
        <dbReference type="ARBA" id="ARBA00022737"/>
    </source>
</evidence>
<dbReference type="PANTHER" id="PTHR10891">
    <property type="entry name" value="EF-HAND CALCIUM-BINDING DOMAIN CONTAINING PROTEIN"/>
    <property type="match status" value="1"/>
</dbReference>
<evidence type="ECO:0000256" key="1">
    <source>
        <dbReference type="ARBA" id="ARBA00022723"/>
    </source>
</evidence>
<reference evidence="6" key="1">
    <citation type="submission" date="2019-10" db="EMBL/GenBank/DDBJ databases">
        <authorList>
            <person name="Zhang R."/>
            <person name="Pan Y."/>
            <person name="Wang J."/>
            <person name="Ma R."/>
            <person name="Yu S."/>
        </authorList>
    </citation>
    <scope>NUCLEOTIDE SEQUENCE</scope>
    <source>
        <strain evidence="6">LA-IB0</strain>
        <tissue evidence="6">Leaf</tissue>
    </source>
</reference>
<dbReference type="PROSITE" id="PS00018">
    <property type="entry name" value="EF_HAND_1"/>
    <property type="match status" value="2"/>
</dbReference>
<dbReference type="Pfam" id="PF13499">
    <property type="entry name" value="EF-hand_7"/>
    <property type="match status" value="1"/>
</dbReference>
<dbReference type="SUPFAM" id="SSF47473">
    <property type="entry name" value="EF-hand"/>
    <property type="match status" value="1"/>
</dbReference>
<proteinExistence type="predicted"/>
<dbReference type="FunFam" id="1.10.238.10:FF:000178">
    <property type="entry name" value="Calmodulin-2 A"/>
    <property type="match status" value="1"/>
</dbReference>
<keyword evidence="4" id="KW-1133">Transmembrane helix</keyword>
<dbReference type="CDD" id="cd00051">
    <property type="entry name" value="EFh"/>
    <property type="match status" value="1"/>
</dbReference>
<keyword evidence="4" id="KW-0812">Transmembrane</keyword>
<keyword evidence="7" id="KW-1185">Reference proteome</keyword>
<protein>
    <recommendedName>
        <fullName evidence="5">EF-hand domain-containing protein</fullName>
    </recommendedName>
</protein>